<organism evidence="3 4">
    <name type="scientific">Paenibacillus aurantius</name>
    <dbReference type="NCBI Taxonomy" id="2918900"/>
    <lineage>
        <taxon>Bacteria</taxon>
        <taxon>Bacillati</taxon>
        <taxon>Bacillota</taxon>
        <taxon>Bacilli</taxon>
        <taxon>Bacillales</taxon>
        <taxon>Paenibacillaceae</taxon>
        <taxon>Paenibacillus</taxon>
    </lineage>
</organism>
<dbReference type="SUPFAM" id="SSF53850">
    <property type="entry name" value="Periplasmic binding protein-like II"/>
    <property type="match status" value="1"/>
</dbReference>
<dbReference type="PANTHER" id="PTHR43649">
    <property type="entry name" value="ARABINOSE-BINDING PROTEIN-RELATED"/>
    <property type="match status" value="1"/>
</dbReference>
<name>A0AA96LKY8_9BACL</name>
<dbReference type="KEGG" id="paun:MJA45_13545"/>
<feature type="chain" id="PRO_5041650010" evidence="2">
    <location>
        <begin position="26"/>
        <end position="529"/>
    </location>
</feature>
<dbReference type="RefSeq" id="WP_315607777.1">
    <property type="nucleotide sequence ID" value="NZ_CP130318.1"/>
</dbReference>
<dbReference type="EMBL" id="CP130318">
    <property type="protein sequence ID" value="WNQ13996.1"/>
    <property type="molecule type" value="Genomic_DNA"/>
</dbReference>
<keyword evidence="2" id="KW-0732">Signal</keyword>
<dbReference type="InterPro" id="IPR006059">
    <property type="entry name" value="SBP"/>
</dbReference>
<dbReference type="Pfam" id="PF13416">
    <property type="entry name" value="SBP_bac_8"/>
    <property type="match status" value="1"/>
</dbReference>
<accession>A0AA96LKY8</accession>
<dbReference type="PROSITE" id="PS51257">
    <property type="entry name" value="PROKAR_LIPOPROTEIN"/>
    <property type="match status" value="1"/>
</dbReference>
<dbReference type="AlphaFoldDB" id="A0AA96LKY8"/>
<sequence>MRDKRRITGALAVVMAGSMILSACASQESKQPSGSPGPSGNGGKTDKTIKVTAYHTGAYNPQVPMPAREDDPIRQMLEKAVNVDFNMIIPPSDQKIAKLNTMIASGDIPDMIFMPDRATAIQYYDQGILADLDSYLKDYPALQSRFKPEEWEAMKYKGKTFGTPGYEFVNGIQGWWIRNDWLTKLGLKAPTTPDELMNVMKAFTFNDPDGNGKNDTYGFVTGIGKDGSLTSMGWQMIFWMFGVNPNTVDMVDGKLTFDNSDPRMQEALAYIKSMLDAKVVDPDWVTINDGTALDKKMYAGKSGILIGDWRRMEKTSQQAMKDVSGEVPDWIVIPPVKGPHGDQTIGLKSFQNNSWVISKTAAKDPEKVKRILALLQYWYTDKDFYPWANYGIKGVSWDVVDGKIQRLTENMSKKEVSDKYLWTTNYALPRRADDALYFNFTNPRTTDFQKINLQYVKPNPVNPFIVPDPNDRLYSDRNKYVNEMFLKFMMGKEPLSNWDAFLKTLDSKFEYAKFKEYATTQLKEAGALK</sequence>
<dbReference type="PANTHER" id="PTHR43649:SF12">
    <property type="entry name" value="DIACETYLCHITOBIOSE BINDING PROTEIN DASA"/>
    <property type="match status" value="1"/>
</dbReference>
<proteinExistence type="predicted"/>
<evidence type="ECO:0000256" key="2">
    <source>
        <dbReference type="SAM" id="SignalP"/>
    </source>
</evidence>
<dbReference type="Gene3D" id="3.40.190.10">
    <property type="entry name" value="Periplasmic binding protein-like II"/>
    <property type="match status" value="2"/>
</dbReference>
<evidence type="ECO:0000256" key="1">
    <source>
        <dbReference type="SAM" id="MobiDB-lite"/>
    </source>
</evidence>
<gene>
    <name evidence="3" type="ORF">MJA45_13545</name>
</gene>
<evidence type="ECO:0000313" key="4">
    <source>
        <dbReference type="Proteomes" id="UP001305702"/>
    </source>
</evidence>
<dbReference type="Proteomes" id="UP001305702">
    <property type="component" value="Chromosome"/>
</dbReference>
<evidence type="ECO:0000313" key="3">
    <source>
        <dbReference type="EMBL" id="WNQ13996.1"/>
    </source>
</evidence>
<reference evidence="3 4" key="1">
    <citation type="submission" date="2022-02" db="EMBL/GenBank/DDBJ databases">
        <title>Paenibacillus sp. MBLB1776 Whole Genome Shotgun Sequencing.</title>
        <authorList>
            <person name="Hwang C.Y."/>
            <person name="Cho E.-S."/>
            <person name="Seo M.-J."/>
        </authorList>
    </citation>
    <scope>NUCLEOTIDE SEQUENCE [LARGE SCALE GENOMIC DNA]</scope>
    <source>
        <strain evidence="3 4">MBLB1776</strain>
    </source>
</reference>
<protein>
    <submittedName>
        <fullName evidence="3">Extracellular solute-binding protein</fullName>
    </submittedName>
</protein>
<feature type="signal peptide" evidence="2">
    <location>
        <begin position="1"/>
        <end position="25"/>
    </location>
</feature>
<keyword evidence="4" id="KW-1185">Reference proteome</keyword>
<dbReference type="InterPro" id="IPR050490">
    <property type="entry name" value="Bact_solute-bd_prot1"/>
</dbReference>
<feature type="region of interest" description="Disordered" evidence="1">
    <location>
        <begin position="25"/>
        <end position="47"/>
    </location>
</feature>